<sequence>MSGRIQRWLRLSKAFGAVAMTAVFVMLLGYRGSAVQAEEARRISRVSLKFETKIQPEMNFGDETIDISTSSERYYVEDYQIMNSGFVWENRMTPRIQVTVMPAEGWYFGAVGRDEITLKGGGAVYSKSRRGAGDGLVIELTLEPLNRYMDSLSGLRLEKDGAAYWNPVSNAGSYELRVYRDGRVFGDAVTVRSERYSCWEKLITPGTYAVEVRPVNRTDQEVKGEWVRSGDLLVDSAMAAVFQGRPVTGENGQVISPVWRQAADGRWWYDWGDGTWPADCWEEIQGKWYFFDPEGYMKTGWFLWEDQWYYCTEKGYMLSDCITEDGYWLGADGALIWQ</sequence>
<dbReference type="EMBL" id="DWWB01000046">
    <property type="protein sequence ID" value="HJC66714.1"/>
    <property type="molecule type" value="Genomic_DNA"/>
</dbReference>
<keyword evidence="1" id="KW-0677">Repeat</keyword>
<dbReference type="Gene3D" id="2.10.270.10">
    <property type="entry name" value="Cholin Binding"/>
    <property type="match status" value="1"/>
</dbReference>
<evidence type="ECO:0008006" key="4">
    <source>
        <dbReference type="Google" id="ProtNLM"/>
    </source>
</evidence>
<evidence type="ECO:0000256" key="1">
    <source>
        <dbReference type="ARBA" id="ARBA00022737"/>
    </source>
</evidence>
<organism evidence="2 3">
    <name type="scientific">Candidatus Enterocloster excrementigallinarum</name>
    <dbReference type="NCBI Taxonomy" id="2838558"/>
    <lineage>
        <taxon>Bacteria</taxon>
        <taxon>Bacillati</taxon>
        <taxon>Bacillota</taxon>
        <taxon>Clostridia</taxon>
        <taxon>Lachnospirales</taxon>
        <taxon>Lachnospiraceae</taxon>
        <taxon>Enterocloster</taxon>
    </lineage>
</organism>
<evidence type="ECO:0000313" key="3">
    <source>
        <dbReference type="Proteomes" id="UP000823863"/>
    </source>
</evidence>
<comment type="caution">
    <text evidence="2">The sequence shown here is derived from an EMBL/GenBank/DDBJ whole genome shotgun (WGS) entry which is preliminary data.</text>
</comment>
<dbReference type="Pfam" id="PF19085">
    <property type="entry name" value="Choline_bind_2"/>
    <property type="match status" value="1"/>
</dbReference>
<evidence type="ECO:0000313" key="2">
    <source>
        <dbReference type="EMBL" id="HJC66714.1"/>
    </source>
</evidence>
<name>A0A9D2TE90_9FIRM</name>
<gene>
    <name evidence="2" type="ORF">H9931_08350</name>
</gene>
<accession>A0A9D2TE90</accession>
<reference evidence="2" key="2">
    <citation type="submission" date="2021-04" db="EMBL/GenBank/DDBJ databases">
        <authorList>
            <person name="Gilroy R."/>
        </authorList>
    </citation>
    <scope>NUCLEOTIDE SEQUENCE</scope>
    <source>
        <strain evidence="2">CHK198-12963</strain>
    </source>
</reference>
<protein>
    <recommendedName>
        <fullName evidence="4">Cell wall-binding protein</fullName>
    </recommendedName>
</protein>
<dbReference type="InterPro" id="IPR018337">
    <property type="entry name" value="Cell_wall/Cho-bd_repeat"/>
</dbReference>
<dbReference type="SUPFAM" id="SSF69360">
    <property type="entry name" value="Cell wall binding repeat"/>
    <property type="match status" value="1"/>
</dbReference>
<dbReference type="Proteomes" id="UP000823863">
    <property type="component" value="Unassembled WGS sequence"/>
</dbReference>
<reference evidence="2" key="1">
    <citation type="journal article" date="2021" name="PeerJ">
        <title>Extensive microbial diversity within the chicken gut microbiome revealed by metagenomics and culture.</title>
        <authorList>
            <person name="Gilroy R."/>
            <person name="Ravi A."/>
            <person name="Getino M."/>
            <person name="Pursley I."/>
            <person name="Horton D.L."/>
            <person name="Alikhan N.F."/>
            <person name="Baker D."/>
            <person name="Gharbi K."/>
            <person name="Hall N."/>
            <person name="Watson M."/>
            <person name="Adriaenssens E.M."/>
            <person name="Foster-Nyarko E."/>
            <person name="Jarju S."/>
            <person name="Secka A."/>
            <person name="Antonio M."/>
            <person name="Oren A."/>
            <person name="Chaudhuri R.R."/>
            <person name="La Ragione R."/>
            <person name="Hildebrand F."/>
            <person name="Pallen M.J."/>
        </authorList>
    </citation>
    <scope>NUCLEOTIDE SEQUENCE</scope>
    <source>
        <strain evidence="2">CHK198-12963</strain>
    </source>
</reference>
<proteinExistence type="predicted"/>
<dbReference type="AlphaFoldDB" id="A0A9D2TE90"/>